<evidence type="ECO:0000256" key="9">
    <source>
        <dbReference type="ARBA" id="ARBA00023136"/>
    </source>
</evidence>
<dbReference type="InterPro" id="IPR013210">
    <property type="entry name" value="LRR_N_plant-typ"/>
</dbReference>
<evidence type="ECO:0000256" key="1">
    <source>
        <dbReference type="ARBA" id="ARBA00004251"/>
    </source>
</evidence>
<keyword evidence="7" id="KW-0677">Repeat</keyword>
<evidence type="ECO:0000256" key="5">
    <source>
        <dbReference type="ARBA" id="ARBA00022692"/>
    </source>
</evidence>
<dbReference type="Proteomes" id="UP001172457">
    <property type="component" value="Chromosome 6"/>
</dbReference>
<proteinExistence type="inferred from homology"/>
<comment type="caution">
    <text evidence="15">The sequence shown here is derived from an EMBL/GenBank/DDBJ whole genome shotgun (WGS) entry which is preliminary data.</text>
</comment>
<dbReference type="FunFam" id="3.80.10.10:FF:000095">
    <property type="entry name" value="LRR receptor-like serine/threonine-protein kinase GSO1"/>
    <property type="match status" value="1"/>
</dbReference>
<feature type="transmembrane region" description="Helical" evidence="12">
    <location>
        <begin position="965"/>
        <end position="983"/>
    </location>
</feature>
<keyword evidence="3" id="KW-1003">Cell membrane</keyword>
<dbReference type="FunFam" id="3.80.10.10:FF:001678">
    <property type="entry name" value="Calmodulin-binding receptor kinase CaMRLK"/>
    <property type="match status" value="1"/>
</dbReference>
<keyword evidence="4" id="KW-0433">Leucine-rich repeat</keyword>
<evidence type="ECO:0000256" key="3">
    <source>
        <dbReference type="ARBA" id="ARBA00022475"/>
    </source>
</evidence>
<dbReference type="Pfam" id="PF13855">
    <property type="entry name" value="LRR_8"/>
    <property type="match status" value="2"/>
</dbReference>
<keyword evidence="5 12" id="KW-0812">Transmembrane</keyword>
<dbReference type="GO" id="GO:0005886">
    <property type="term" value="C:plasma membrane"/>
    <property type="evidence" value="ECO:0007669"/>
    <property type="project" value="UniProtKB-SubCell"/>
</dbReference>
<evidence type="ECO:0000313" key="15">
    <source>
        <dbReference type="EMBL" id="KAJ9545377.1"/>
    </source>
</evidence>
<evidence type="ECO:0000256" key="7">
    <source>
        <dbReference type="ARBA" id="ARBA00022737"/>
    </source>
</evidence>
<dbReference type="Pfam" id="PF00560">
    <property type="entry name" value="LRR_1"/>
    <property type="match status" value="8"/>
</dbReference>
<evidence type="ECO:0000259" key="14">
    <source>
        <dbReference type="Pfam" id="PF23598"/>
    </source>
</evidence>
<keyword evidence="6" id="KW-0732">Signal</keyword>
<reference evidence="15" key="1">
    <citation type="submission" date="2023-03" db="EMBL/GenBank/DDBJ databases">
        <title>Chromosome-scale reference genome and RAD-based genetic map of yellow starthistle (Centaurea solstitialis) reveal putative structural variation and QTLs associated with invader traits.</title>
        <authorList>
            <person name="Reatini B."/>
            <person name="Cang F.A."/>
            <person name="Jiang Q."/>
            <person name="Mckibben M.T.W."/>
            <person name="Barker M.S."/>
            <person name="Rieseberg L.H."/>
            <person name="Dlugosch K.M."/>
        </authorList>
    </citation>
    <scope>NUCLEOTIDE SEQUENCE</scope>
    <source>
        <strain evidence="15">CAN-66</strain>
        <tissue evidence="15">Leaf</tissue>
    </source>
</reference>
<keyword evidence="9 12" id="KW-0472">Membrane</keyword>
<dbReference type="FunFam" id="3.80.10.10:FF:000213">
    <property type="entry name" value="Tyrosine-sulfated glycopeptide receptor 1"/>
    <property type="match status" value="1"/>
</dbReference>
<evidence type="ECO:0000256" key="12">
    <source>
        <dbReference type="SAM" id="Phobius"/>
    </source>
</evidence>
<dbReference type="FunFam" id="3.80.10.10:FF:000041">
    <property type="entry name" value="LRR receptor-like serine/threonine-protein kinase ERECTA"/>
    <property type="match status" value="1"/>
</dbReference>
<comment type="subcellular location">
    <subcellularLocation>
        <location evidence="1">Cell membrane</location>
        <topology evidence="1">Single-pass type I membrane protein</topology>
    </subcellularLocation>
</comment>
<evidence type="ECO:0000256" key="6">
    <source>
        <dbReference type="ARBA" id="ARBA00022729"/>
    </source>
</evidence>
<dbReference type="SMART" id="SM00369">
    <property type="entry name" value="LRR_TYP"/>
    <property type="match status" value="14"/>
</dbReference>
<dbReference type="InterPro" id="IPR003591">
    <property type="entry name" value="Leu-rich_rpt_typical-subtyp"/>
</dbReference>
<evidence type="ECO:0008006" key="17">
    <source>
        <dbReference type="Google" id="ProtNLM"/>
    </source>
</evidence>
<keyword evidence="11" id="KW-0325">Glycoprotein</keyword>
<keyword evidence="16" id="KW-1185">Reference proteome</keyword>
<feature type="transmembrane region" description="Helical" evidence="12">
    <location>
        <begin position="1086"/>
        <end position="1105"/>
    </location>
</feature>
<evidence type="ECO:0000313" key="16">
    <source>
        <dbReference type="Proteomes" id="UP001172457"/>
    </source>
</evidence>
<dbReference type="InterPro" id="IPR032675">
    <property type="entry name" value="LRR_dom_sf"/>
</dbReference>
<dbReference type="PANTHER" id="PTHR48061">
    <property type="entry name" value="LEUCINE-RICH REPEAT RECEPTOR PROTEIN KINASE EMS1-LIKE-RELATED"/>
    <property type="match status" value="1"/>
</dbReference>
<evidence type="ECO:0000256" key="11">
    <source>
        <dbReference type="ARBA" id="ARBA00023180"/>
    </source>
</evidence>
<evidence type="ECO:0000259" key="13">
    <source>
        <dbReference type="Pfam" id="PF08263"/>
    </source>
</evidence>
<sequence>MAFKNDLQYDSFDLVGWNNQTLDCCDWGGVACDQRGHVTGLDLSNKTITNGWLNASSALFGLRFLQSLNLAFNTFGSDHLPSGFGNLTQLTYLNLSNSNFQGQIPQDFSLMKNLVTLDLSSSPHYTLSLENPDLKMLIRSFTGLEELYLDYMNITMRHGYHWAEVISSSLPNLRVLSLKGCGLSGPLDSSLSKLKYLSVIILDQNTFSSDVPESFADLQNLTVLSLRACDLSGLLPKKIFQVPTLKTIDLSSNVILAGSFLEFPNNGSLENLVLSYTEIGGTLPDSIGGLPMLSRIELSGCKFSGHLPGSMQNLTRLVYLDLSSNSFTGSMPSFRMSKNLLWVNFYRNNLTGGIPSNWEGLNSLTYLSLGNNSLGGNLPESLLTLPFLQELQLSNNRLSGRISETVRVSSYQLRNLDLSSNRFQGPIPGSIFKLPALSTLKLSANNFTGSVDLDMFGELKELDSLDLSYNRLTVTVNNGNRTSSPFSSLYKLNTLKLASCKMQRLPDLKNQSRLMMLDLSDNQLSGEIPNWIWEVGNGYLRFLNLSHNEFSGLEKPYTFPFLLDVLDLHSNRLVGDIPIPPKRVYILDYSSNNFGTSIPVDFGNFITSTFSFSISDSNLVGLIPQSICNATSLLILNLHNNSLSGGIPSCLAETSKNLGVLNLGRNNLSGNVLDSFPEGCDLKTLDLSGNRLQGPLPRSLVNCKSLEVLDLGHNAITDTFPCWISSLSNLRVFVIRSNDFHGNMSCVGSSGNLTNLQIVDIALNKFSGILPPNLFASLKAIMFYNQTNLNYLHFKSGLNPSIYYQDSVTVVLKGTDRELVKILTIFTCIDFSNNGFQGSIPVAIGDLKLLNLLNFSHNALNGPIPTSIGRLANLESLDLSVNRLSGGIPTQLASLSFLSFLNLSYNELSGRIPRGSQIQTFSEATFEGNLGLCGMPLNKSCHDENAATSEVPTSPGGDGYEANELFLMGFVLIVGPLVFLRRWRRWYNKQVDRMLLLFTKGKDEETDGRADGSAPVVPTSAPICSKWSVMSTPQFVRADSEQANCNLKSLDVAIWQGGAKSKGLPLRNLYCQTIFNCQMELKISSFFLLVTFSSFLFGLLHPIPVSGQCLNDQKSLLLALKKDLKFDPSLSTKLVGWNKTLDCCQWGGVACDKAGHVTRLDISNESISGGIDGSSTLFRLTFLWSLNLAYNNFNSAHLPSGFGKLTALSDLDLSYNRFEGPIPGFIFKLPALSTLTLSANKFTGSVDLDMFGKLKELYALDLSYNHLTVTVNAKRSSAFSSLTKLNSLMLASCKMQQIPDLQNHSRLMMLDLSDNQLSGEIPNSIWKAGNGYLRFLNLSHNEFSSLQKPYTFPFLLDILDLNSNRLKGEIPIPPRRVYHLDYSNNNFGSSIPAGFGNVLTSTMFFSISNSKVVGVIPQSIHNASSLRVLDLSRNALTGPIPSIGNFKVLKSLDLSVNMLSGSIPGELANLTSLSFLNLSYNHLSGRIPQGSVFQRFTELSFKGNKGLCGPPLKKSCDNKRMSPQTSEVKY</sequence>
<evidence type="ECO:0000256" key="10">
    <source>
        <dbReference type="ARBA" id="ARBA00023170"/>
    </source>
</evidence>
<evidence type="ECO:0000256" key="2">
    <source>
        <dbReference type="ARBA" id="ARBA00009592"/>
    </source>
</evidence>
<dbReference type="Gene3D" id="3.80.10.10">
    <property type="entry name" value="Ribonuclease Inhibitor"/>
    <property type="match status" value="7"/>
</dbReference>
<dbReference type="GO" id="GO:0006952">
    <property type="term" value="P:defense response"/>
    <property type="evidence" value="ECO:0007669"/>
    <property type="project" value="UniProtKB-ARBA"/>
</dbReference>
<accession>A0AA38W1C2</accession>
<dbReference type="Pfam" id="PF08263">
    <property type="entry name" value="LRRNT_2"/>
    <property type="match status" value="2"/>
</dbReference>
<organism evidence="15 16">
    <name type="scientific">Centaurea solstitialis</name>
    <name type="common">yellow star-thistle</name>
    <dbReference type="NCBI Taxonomy" id="347529"/>
    <lineage>
        <taxon>Eukaryota</taxon>
        <taxon>Viridiplantae</taxon>
        <taxon>Streptophyta</taxon>
        <taxon>Embryophyta</taxon>
        <taxon>Tracheophyta</taxon>
        <taxon>Spermatophyta</taxon>
        <taxon>Magnoliopsida</taxon>
        <taxon>eudicotyledons</taxon>
        <taxon>Gunneridae</taxon>
        <taxon>Pentapetalae</taxon>
        <taxon>asterids</taxon>
        <taxon>campanulids</taxon>
        <taxon>Asterales</taxon>
        <taxon>Asteraceae</taxon>
        <taxon>Carduoideae</taxon>
        <taxon>Cardueae</taxon>
        <taxon>Centaureinae</taxon>
        <taxon>Centaurea</taxon>
    </lineage>
</organism>
<name>A0AA38W1C2_9ASTR</name>
<evidence type="ECO:0000256" key="4">
    <source>
        <dbReference type="ARBA" id="ARBA00022614"/>
    </source>
</evidence>
<dbReference type="SUPFAM" id="SSF52058">
    <property type="entry name" value="L domain-like"/>
    <property type="match status" value="4"/>
</dbReference>
<dbReference type="EMBL" id="JARYMX010000006">
    <property type="protein sequence ID" value="KAJ9545377.1"/>
    <property type="molecule type" value="Genomic_DNA"/>
</dbReference>
<evidence type="ECO:0000256" key="8">
    <source>
        <dbReference type="ARBA" id="ARBA00022989"/>
    </source>
</evidence>
<feature type="domain" description="Leucine-rich repeat-containing N-terminal plant-type" evidence="13">
    <location>
        <begin position="1"/>
        <end position="33"/>
    </location>
</feature>
<dbReference type="Pfam" id="PF23598">
    <property type="entry name" value="LRR_14"/>
    <property type="match status" value="1"/>
</dbReference>
<dbReference type="PANTHER" id="PTHR48061:SF2">
    <property type="entry name" value="RECEPTOR LIKE PROTEIN 30-LIKE"/>
    <property type="match status" value="1"/>
</dbReference>
<dbReference type="InterPro" id="IPR001611">
    <property type="entry name" value="Leu-rich_rpt"/>
</dbReference>
<feature type="domain" description="Leucine-rich repeat-containing N-terminal plant-type" evidence="13">
    <location>
        <begin position="1110"/>
        <end position="1152"/>
    </location>
</feature>
<feature type="domain" description="Disease resistance R13L4/SHOC-2-like LRR" evidence="14">
    <location>
        <begin position="272"/>
        <end position="495"/>
    </location>
</feature>
<dbReference type="PRINTS" id="PR00019">
    <property type="entry name" value="LEURICHRPT"/>
</dbReference>
<keyword evidence="8 12" id="KW-1133">Transmembrane helix</keyword>
<keyword evidence="10" id="KW-0675">Receptor</keyword>
<dbReference type="GO" id="GO:0051707">
    <property type="term" value="P:response to other organism"/>
    <property type="evidence" value="ECO:0007669"/>
    <property type="project" value="UniProtKB-ARBA"/>
</dbReference>
<dbReference type="InterPro" id="IPR055414">
    <property type="entry name" value="LRR_R13L4/SHOC2-like"/>
</dbReference>
<protein>
    <recommendedName>
        <fullName evidence="17">Leucine-rich repeat-containing N-terminal plant-type domain-containing protein</fullName>
    </recommendedName>
</protein>
<comment type="similarity">
    <text evidence="2">Belongs to the RLP family.</text>
</comment>
<dbReference type="InterPro" id="IPR046956">
    <property type="entry name" value="RLP23-like"/>
</dbReference>
<gene>
    <name evidence="15" type="ORF">OSB04_025084</name>
</gene>